<dbReference type="Proteomes" id="UP000440125">
    <property type="component" value="Unassembled WGS sequence"/>
</dbReference>
<evidence type="ECO:0000313" key="4">
    <source>
        <dbReference type="Proteomes" id="UP000440125"/>
    </source>
</evidence>
<dbReference type="Pfam" id="PF00534">
    <property type="entry name" value="Glycos_transf_1"/>
    <property type="match status" value="1"/>
</dbReference>
<evidence type="ECO:0000256" key="1">
    <source>
        <dbReference type="ARBA" id="ARBA00022679"/>
    </source>
</evidence>
<accession>A0A6A9QGE2</accession>
<evidence type="ECO:0000313" key="3">
    <source>
        <dbReference type="EMBL" id="MUM64286.1"/>
    </source>
</evidence>
<gene>
    <name evidence="3" type="ORF">D1867_03260</name>
</gene>
<organism evidence="3 4">
    <name type="scientific">Acidianus infernus</name>
    <dbReference type="NCBI Taxonomy" id="12915"/>
    <lineage>
        <taxon>Archaea</taxon>
        <taxon>Thermoproteota</taxon>
        <taxon>Thermoprotei</taxon>
        <taxon>Sulfolobales</taxon>
        <taxon>Sulfolobaceae</taxon>
        <taxon>Acidianus</taxon>
    </lineage>
</organism>
<dbReference type="GO" id="GO:0016757">
    <property type="term" value="F:glycosyltransferase activity"/>
    <property type="evidence" value="ECO:0007669"/>
    <property type="project" value="InterPro"/>
</dbReference>
<reference evidence="3 4" key="1">
    <citation type="submission" date="2019-10" db="EMBL/GenBank/DDBJ databases">
        <title>Genome Sequences from Six Type Strain Members of the Archaeal Family Sulfolobaceae: Acidianus ambivalens, Acidianus infernus, Metallosphaera prunae, Stygiolobus azoricus, Sulfolobus metallicus, and Sulfurisphaera ohwakuensis.</title>
        <authorList>
            <person name="Counts J.A."/>
            <person name="Kelly R.M."/>
        </authorList>
    </citation>
    <scope>NUCLEOTIDE SEQUENCE [LARGE SCALE GENOMIC DNA]</scope>
    <source>
        <strain evidence="3 4">DSM 3191</strain>
    </source>
</reference>
<name>A0A6A9QGE2_ACIIN</name>
<comment type="caution">
    <text evidence="3">The sequence shown here is derived from an EMBL/GenBank/DDBJ whole genome shotgun (WGS) entry which is preliminary data.</text>
</comment>
<evidence type="ECO:0000259" key="2">
    <source>
        <dbReference type="Pfam" id="PF00534"/>
    </source>
</evidence>
<feature type="domain" description="Glycosyl transferase family 1" evidence="2">
    <location>
        <begin position="165"/>
        <end position="324"/>
    </location>
</feature>
<dbReference type="CDD" id="cd03801">
    <property type="entry name" value="GT4_PimA-like"/>
    <property type="match status" value="1"/>
</dbReference>
<keyword evidence="4" id="KW-1185">Reference proteome</keyword>
<sequence length="349" mass="40442">MDIIFINHRDPFHPNAGGAENVIYEIGKRLKEVTWLSEKVKGRPDSEYIDGIKIIRKGNKFTLHFYSLIEAKRHEIVIDSIAHAVPFFSYLVNDKAVALVHHVHQDVVKFELNPILAEAVRLAERRIRNYKYIISVSNTTKQDLIKKLGVDENKITVIYNGVDHNKFNPGIKSEIPIVFWIGRMMKYKNPFDVIEIKRRIKNKKNVKFIVAGGGELSNEFSKIAKKEGIQYLGKIDEKTKIELYRKSWVILSTSFIEGWGMTIVEGNACGTPAIAYSSGSLPEIIKQGINGFIVPYKDVNMMAKYIDYITEDENIMKELSRKSYEESLKYDWNKTAEEYRKYLENIYYR</sequence>
<keyword evidence="1 3" id="KW-0808">Transferase</keyword>
<dbReference type="EMBL" id="WFIY01000004">
    <property type="protein sequence ID" value="MUM64286.1"/>
    <property type="molecule type" value="Genomic_DNA"/>
</dbReference>
<proteinExistence type="predicted"/>
<dbReference type="PANTHER" id="PTHR46401">
    <property type="entry name" value="GLYCOSYLTRANSFERASE WBBK-RELATED"/>
    <property type="match status" value="1"/>
</dbReference>
<protein>
    <submittedName>
        <fullName evidence="3">Glycosyltransferase</fullName>
    </submittedName>
</protein>
<dbReference type="InterPro" id="IPR001296">
    <property type="entry name" value="Glyco_trans_1"/>
</dbReference>
<dbReference type="AlphaFoldDB" id="A0A6A9QGE2"/>
<dbReference type="SUPFAM" id="SSF53756">
    <property type="entry name" value="UDP-Glycosyltransferase/glycogen phosphorylase"/>
    <property type="match status" value="1"/>
</dbReference>
<dbReference type="PANTHER" id="PTHR46401:SF2">
    <property type="entry name" value="GLYCOSYLTRANSFERASE WBBK-RELATED"/>
    <property type="match status" value="1"/>
</dbReference>
<dbReference type="RefSeq" id="WP_338077944.1">
    <property type="nucleotide sequence ID" value="NZ_WFIY01000004.1"/>
</dbReference>
<dbReference type="Gene3D" id="3.40.50.2000">
    <property type="entry name" value="Glycogen Phosphorylase B"/>
    <property type="match status" value="2"/>
</dbReference>